<accession>A0ABZ1DA33</accession>
<name>A0ABZ1DA33_9TREE</name>
<dbReference type="RefSeq" id="XP_062795685.1">
    <property type="nucleotide sequence ID" value="XM_062939634.1"/>
</dbReference>
<dbReference type="SUPFAM" id="SSF57903">
    <property type="entry name" value="FYVE/PHD zinc finger"/>
    <property type="match status" value="1"/>
</dbReference>
<gene>
    <name evidence="2" type="ORF">IL334_007945</name>
</gene>
<organism evidence="2 3">
    <name type="scientific">Kwoniella shivajii</name>
    <dbReference type="NCBI Taxonomy" id="564305"/>
    <lineage>
        <taxon>Eukaryota</taxon>
        <taxon>Fungi</taxon>
        <taxon>Dikarya</taxon>
        <taxon>Basidiomycota</taxon>
        <taxon>Agaricomycotina</taxon>
        <taxon>Tremellomycetes</taxon>
        <taxon>Tremellales</taxon>
        <taxon>Cryptococcaceae</taxon>
        <taxon>Kwoniella</taxon>
    </lineage>
</organism>
<feature type="region of interest" description="Disordered" evidence="1">
    <location>
        <begin position="209"/>
        <end position="229"/>
    </location>
</feature>
<dbReference type="Proteomes" id="UP001329825">
    <property type="component" value="Chromosome 11"/>
</dbReference>
<proteinExistence type="predicted"/>
<dbReference type="InterPro" id="IPR011011">
    <property type="entry name" value="Znf_FYVE_PHD"/>
</dbReference>
<evidence type="ECO:0008006" key="4">
    <source>
        <dbReference type="Google" id="ProtNLM"/>
    </source>
</evidence>
<evidence type="ECO:0000313" key="2">
    <source>
        <dbReference type="EMBL" id="WRT70946.1"/>
    </source>
</evidence>
<keyword evidence="3" id="KW-1185">Reference proteome</keyword>
<protein>
    <recommendedName>
        <fullName evidence="4">BAH domain-containing protein</fullName>
    </recommendedName>
</protein>
<feature type="region of interest" description="Disordered" evidence="1">
    <location>
        <begin position="38"/>
        <end position="74"/>
    </location>
</feature>
<dbReference type="GeneID" id="87960075"/>
<dbReference type="EMBL" id="CP141891">
    <property type="protein sequence ID" value="WRT70946.1"/>
    <property type="molecule type" value="Genomic_DNA"/>
</dbReference>
<evidence type="ECO:0000313" key="3">
    <source>
        <dbReference type="Proteomes" id="UP001329825"/>
    </source>
</evidence>
<sequence>MSARKRKSVVEESSPAVTWVAPTEHEFRDLRRYNVWLAHESNKPPRPTHNGNQQPLSKKPRHSVSGHDAVAEEPHPVGPIAALNEEVEVDPNWQAGLWIGKIVEIRAKDTSYVWTKIRWMCQSIGELKESGIRTGLPRSKGDSREIFMLGSEHDALQPVGAVEATAPVILFDERNPLQAPFGNKSIFFRSEARTPTPAEVEKLVPKKIAGDVEPKSRKKGRASEAPSGGHLFPIRKPTCYCGDPYRPLSEREEPMALCSHLGCLRWFHLGCLDWKNDHRRTATPSSLEDVRNSGVELMSLLPQYGLTTPAKEISLEHDPSDLNFTWPDSTTNQEAEIESCGILAEDIKDEGIGAVPQLTAMTVEQNAFLDKYLPDSILLAAESPIERGSTDTGIVGNARYVMRAREILQKNREVRRRSQVEPVEVERIEKMVLEWENIWKIKREEQVYQRRSVVWLCPGCRRAM</sequence>
<evidence type="ECO:0000256" key="1">
    <source>
        <dbReference type="SAM" id="MobiDB-lite"/>
    </source>
</evidence>
<reference evidence="2 3" key="1">
    <citation type="submission" date="2024-01" db="EMBL/GenBank/DDBJ databases">
        <title>Comparative genomics of Cryptococcus and Kwoniella reveals pathogenesis evolution and contrasting modes of karyotype evolution via chromosome fusion or intercentromeric recombination.</title>
        <authorList>
            <person name="Coelho M.A."/>
            <person name="David-Palma M."/>
            <person name="Shea T."/>
            <person name="Bowers K."/>
            <person name="McGinley-Smith S."/>
            <person name="Mohammad A.W."/>
            <person name="Gnirke A."/>
            <person name="Yurkov A.M."/>
            <person name="Nowrousian M."/>
            <person name="Sun S."/>
            <person name="Cuomo C.A."/>
            <person name="Heitman J."/>
        </authorList>
    </citation>
    <scope>NUCLEOTIDE SEQUENCE [LARGE SCALE GENOMIC DNA]</scope>
    <source>
        <strain evidence="2">CBS 11374</strain>
    </source>
</reference>